<evidence type="ECO:0000313" key="6">
    <source>
        <dbReference type="EMBL" id="CBY16350.1"/>
    </source>
</evidence>
<sequence length="685" mass="77532">LVEKNVLFYISEYISPESFGESIEFSISVLLLWLAYSLCYNLLLRWILTYKGWIFEGRGNTSLLTRVWAVSLRLLTAGKRGFSYFYHFCPHMHVPELQNTIRRYLLSMKPLITEKEFAELKLMSDDFLASVGPALNSALIKKSWLTTNYVTDWWEEYVYLSSRDSLMINSNYFGLGTERIPTSRATSRIAGYVWSILKWRKDAVIDGKVPPMKLQKLVPLCPMQYKRAFGTNRTPGKDKDSLVYNEQSTHIVVFHNSAVYSIEVVDKNGDSLFSPKQLEYTFDSIKESEPVACEKISHLAAGTSLSRDKWASIRETLASDPQNEESLAKIESALFHVWLDNAPANVAKPASMVEFARRCLHGTGQNLWFDKCFSVITSSNGHIGQNVEHSWADGAVIMHITEEVQVLEHLLVEYAPDTGKILSNDAQSSLKADVLKWNSLEKTLVQIDKELPTITDEISNLSLSQLCFSKFGKNTIKKWRLSPDAICQMAFQLTNFKIRNKFSMTYEAALARLFKDGRTETIRSCTTASAAFVKEMLDSNSDNQKRRNALKAAVTSHGELTKHAMVGEAVDRHLFALCVASRGLNIEHEFLNKYRNAKWENVSGWELSTSCAPVGLGELYDPKKYHHLATIFTGFGWTNGFGIAYLIGDEMLTFCVASSKHQNLDSQHFCNILAESLLEISALFE</sequence>
<gene>
    <name evidence="6" type="ORF">GSOID_T00001488001</name>
</gene>
<evidence type="ECO:0000256" key="1">
    <source>
        <dbReference type="ARBA" id="ARBA00005232"/>
    </source>
</evidence>
<dbReference type="InterPro" id="IPR023213">
    <property type="entry name" value="CAT-like_dom_sf"/>
</dbReference>
<evidence type="ECO:0000259" key="5">
    <source>
        <dbReference type="Pfam" id="PF00755"/>
    </source>
</evidence>
<evidence type="ECO:0000256" key="4">
    <source>
        <dbReference type="PIRSR" id="PIRSR600542-1"/>
    </source>
</evidence>
<dbReference type="Pfam" id="PF00755">
    <property type="entry name" value="Carn_acyltransf"/>
    <property type="match status" value="1"/>
</dbReference>
<dbReference type="GO" id="GO:0006631">
    <property type="term" value="P:fatty acid metabolic process"/>
    <property type="evidence" value="ECO:0007669"/>
    <property type="project" value="TreeGrafter"/>
</dbReference>
<dbReference type="PANTHER" id="PTHR22589">
    <property type="entry name" value="CARNITINE O-ACYLTRANSFERASE"/>
    <property type="match status" value="1"/>
</dbReference>
<dbReference type="InterPro" id="IPR000542">
    <property type="entry name" value="Carn_acyl_trans"/>
</dbReference>
<keyword evidence="3" id="KW-0012">Acyltransferase</keyword>
<dbReference type="GO" id="GO:0004095">
    <property type="term" value="F:carnitine O-palmitoyltransferase activity"/>
    <property type="evidence" value="ECO:0007669"/>
    <property type="project" value="TreeGrafter"/>
</dbReference>
<keyword evidence="2" id="KW-0808">Transferase</keyword>
<dbReference type="PANTHER" id="PTHR22589:SF31">
    <property type="entry name" value="CARNITINE O-PALMITOYLTRANSFERASE"/>
    <property type="match status" value="1"/>
</dbReference>
<comment type="similarity">
    <text evidence="1">Belongs to the carnitine/choline acetyltransferase family.</text>
</comment>
<reference evidence="6" key="1">
    <citation type="journal article" date="2010" name="Science">
        <title>Plasticity of animal genome architecture unmasked by rapid evolution of a pelagic tunicate.</title>
        <authorList>
            <person name="Denoeud F."/>
            <person name="Henriet S."/>
            <person name="Mungpakdee S."/>
            <person name="Aury J.M."/>
            <person name="Da Silva C."/>
            <person name="Brinkmann H."/>
            <person name="Mikhaleva J."/>
            <person name="Olsen L.C."/>
            <person name="Jubin C."/>
            <person name="Canestro C."/>
            <person name="Bouquet J.M."/>
            <person name="Danks G."/>
            <person name="Poulain J."/>
            <person name="Campsteijn C."/>
            <person name="Adamski M."/>
            <person name="Cross I."/>
            <person name="Yadetie F."/>
            <person name="Muffato M."/>
            <person name="Louis A."/>
            <person name="Butcher S."/>
            <person name="Tsagkogeorga G."/>
            <person name="Konrad A."/>
            <person name="Singh S."/>
            <person name="Jensen M.F."/>
            <person name="Cong E.H."/>
            <person name="Eikeseth-Otteraa H."/>
            <person name="Noel B."/>
            <person name="Anthouard V."/>
            <person name="Porcel B.M."/>
            <person name="Kachouri-Lafond R."/>
            <person name="Nishino A."/>
            <person name="Ugolini M."/>
            <person name="Chourrout P."/>
            <person name="Nishida H."/>
            <person name="Aasland R."/>
            <person name="Huzurbazar S."/>
            <person name="Westhof E."/>
            <person name="Delsuc F."/>
            <person name="Lehrach H."/>
            <person name="Reinhardt R."/>
            <person name="Weissenbach J."/>
            <person name="Roy S.W."/>
            <person name="Artiguenave F."/>
            <person name="Postlethwait J.H."/>
            <person name="Manak J.R."/>
            <person name="Thompson E.M."/>
            <person name="Jaillon O."/>
            <person name="Du Pasquier L."/>
            <person name="Boudinot P."/>
            <person name="Liberles D.A."/>
            <person name="Volff J.N."/>
            <person name="Philippe H."/>
            <person name="Lenhard B."/>
            <person name="Roest Crollius H."/>
            <person name="Wincker P."/>
            <person name="Chourrout D."/>
        </authorList>
    </citation>
    <scope>NUCLEOTIDE SEQUENCE [LARGE SCALE GENOMIC DNA]</scope>
</reference>
<organism evidence="6">
    <name type="scientific">Oikopleura dioica</name>
    <name type="common">Tunicate</name>
    <dbReference type="NCBI Taxonomy" id="34765"/>
    <lineage>
        <taxon>Eukaryota</taxon>
        <taxon>Metazoa</taxon>
        <taxon>Chordata</taxon>
        <taxon>Tunicata</taxon>
        <taxon>Appendicularia</taxon>
        <taxon>Copelata</taxon>
        <taxon>Oikopleuridae</taxon>
        <taxon>Oikopleura</taxon>
    </lineage>
</organism>
<evidence type="ECO:0000256" key="3">
    <source>
        <dbReference type="ARBA" id="ARBA00023315"/>
    </source>
</evidence>
<dbReference type="InterPro" id="IPR042231">
    <property type="entry name" value="Cho/carn_acyl_trans_2"/>
</dbReference>
<feature type="active site" description="Proton acceptor" evidence="4">
    <location>
        <position position="389"/>
    </location>
</feature>
<dbReference type="Proteomes" id="UP000001307">
    <property type="component" value="Unassembled WGS sequence"/>
</dbReference>
<dbReference type="Gene3D" id="3.30.559.10">
    <property type="entry name" value="Chloramphenicol acetyltransferase-like domain"/>
    <property type="match status" value="1"/>
</dbReference>
<dbReference type="EMBL" id="FN654112">
    <property type="protein sequence ID" value="CBY16350.1"/>
    <property type="molecule type" value="Genomic_DNA"/>
</dbReference>
<dbReference type="OrthoDB" id="240216at2759"/>
<dbReference type="AlphaFoldDB" id="E4Y3D5"/>
<protein>
    <recommendedName>
        <fullName evidence="5">Choline/carnitine acyltransferase domain-containing protein</fullName>
    </recommendedName>
</protein>
<dbReference type="InParanoid" id="E4Y3D5"/>
<dbReference type="SUPFAM" id="SSF52777">
    <property type="entry name" value="CoA-dependent acyltransferases"/>
    <property type="match status" value="2"/>
</dbReference>
<name>E4Y3D5_OIKDI</name>
<feature type="domain" description="Choline/carnitine acyltransferase" evidence="5">
    <location>
        <begin position="93"/>
        <end position="674"/>
    </location>
</feature>
<proteinExistence type="inferred from homology"/>
<dbReference type="GO" id="GO:0009437">
    <property type="term" value="P:carnitine metabolic process"/>
    <property type="evidence" value="ECO:0007669"/>
    <property type="project" value="TreeGrafter"/>
</dbReference>
<dbReference type="Gene3D" id="3.30.559.70">
    <property type="entry name" value="Choline/Carnitine o-acyltransferase, domain 2"/>
    <property type="match status" value="1"/>
</dbReference>
<keyword evidence="7" id="KW-1185">Reference proteome</keyword>
<dbReference type="GO" id="GO:0005739">
    <property type="term" value="C:mitochondrion"/>
    <property type="evidence" value="ECO:0007669"/>
    <property type="project" value="TreeGrafter"/>
</dbReference>
<evidence type="ECO:0000256" key="2">
    <source>
        <dbReference type="ARBA" id="ARBA00022679"/>
    </source>
</evidence>
<accession>E4Y3D5</accession>
<feature type="non-terminal residue" evidence="6">
    <location>
        <position position="1"/>
    </location>
</feature>
<dbReference type="InterPro" id="IPR039551">
    <property type="entry name" value="Cho/carn_acyl_trans"/>
</dbReference>
<evidence type="ECO:0000313" key="7">
    <source>
        <dbReference type="Proteomes" id="UP000001307"/>
    </source>
</evidence>